<proteinExistence type="predicted"/>
<dbReference type="EMBL" id="MU003493">
    <property type="protein sequence ID" value="KAF2477149.1"/>
    <property type="molecule type" value="Genomic_DNA"/>
</dbReference>
<keyword evidence="2" id="KW-1185">Reference proteome</keyword>
<organism evidence="1 2">
    <name type="scientific">Lindgomyces ingoldianus</name>
    <dbReference type="NCBI Taxonomy" id="673940"/>
    <lineage>
        <taxon>Eukaryota</taxon>
        <taxon>Fungi</taxon>
        <taxon>Dikarya</taxon>
        <taxon>Ascomycota</taxon>
        <taxon>Pezizomycotina</taxon>
        <taxon>Dothideomycetes</taxon>
        <taxon>Pleosporomycetidae</taxon>
        <taxon>Pleosporales</taxon>
        <taxon>Lindgomycetaceae</taxon>
        <taxon>Lindgomyces</taxon>
    </lineage>
</organism>
<sequence length="504" mass="56523">MAELAERFRHMMCETKASVWWSLILVLPDIEQYNGMVGHGVWIPGKLRYDICIPGDFTLVTKFIHADQQQTVRIFEISVAAENSTWAGMLVYSATPSGRPWDMGKRKRLRIPRSPVRPTLQLIKSITDTNMGPAAAISCTLYLKQRQKRDRKALGKPTQKEAASCSISFIWMAKLIVHVKYSEEIRIQTFQILSDPPTQANVEAPVKGNPSKFTGYHSIMVQDPDLCAFFRKFRRGSKEPMGGTPATDNTYFSRRVNERSTDPSQSTSITKLWKEPSMGPVHSPLCKAELVSYEPAPHPDLSHIQNVKDHANGASPDDLIYTLQRSSPRSLPHCKSGASYIVCTIDFRKHHWSLQYSPIMFSLKGAVLENLLATWRIHGNFTTLYLGCTFQNLLKRRAYRHRGPAAYARAEVVILRGEFASPLIAAILGVPREIAADLGLIRKDLVWMGGRTWLLQTLIGLHSFCMIARSVFARAHVAVLPPLHELRSGTLMAVRPSGAYGANT</sequence>
<dbReference type="Proteomes" id="UP000799755">
    <property type="component" value="Unassembled WGS sequence"/>
</dbReference>
<gene>
    <name evidence="1" type="ORF">BDR25DRAFT_349043</name>
</gene>
<protein>
    <submittedName>
        <fullName evidence="1">Uncharacterized protein</fullName>
    </submittedName>
</protein>
<evidence type="ECO:0000313" key="2">
    <source>
        <dbReference type="Proteomes" id="UP000799755"/>
    </source>
</evidence>
<comment type="caution">
    <text evidence="1">The sequence shown here is derived from an EMBL/GenBank/DDBJ whole genome shotgun (WGS) entry which is preliminary data.</text>
</comment>
<name>A0ACB6RD30_9PLEO</name>
<evidence type="ECO:0000313" key="1">
    <source>
        <dbReference type="EMBL" id="KAF2477149.1"/>
    </source>
</evidence>
<reference evidence="1" key="1">
    <citation type="journal article" date="2020" name="Stud. Mycol.">
        <title>101 Dothideomycetes genomes: a test case for predicting lifestyles and emergence of pathogens.</title>
        <authorList>
            <person name="Haridas S."/>
            <person name="Albert R."/>
            <person name="Binder M."/>
            <person name="Bloem J."/>
            <person name="Labutti K."/>
            <person name="Salamov A."/>
            <person name="Andreopoulos B."/>
            <person name="Baker S."/>
            <person name="Barry K."/>
            <person name="Bills G."/>
            <person name="Bluhm B."/>
            <person name="Cannon C."/>
            <person name="Castanera R."/>
            <person name="Culley D."/>
            <person name="Daum C."/>
            <person name="Ezra D."/>
            <person name="Gonzalez J."/>
            <person name="Henrissat B."/>
            <person name="Kuo A."/>
            <person name="Liang C."/>
            <person name="Lipzen A."/>
            <person name="Lutzoni F."/>
            <person name="Magnuson J."/>
            <person name="Mondo S."/>
            <person name="Nolan M."/>
            <person name="Ohm R."/>
            <person name="Pangilinan J."/>
            <person name="Park H.-J."/>
            <person name="Ramirez L."/>
            <person name="Alfaro M."/>
            <person name="Sun H."/>
            <person name="Tritt A."/>
            <person name="Yoshinaga Y."/>
            <person name="Zwiers L.-H."/>
            <person name="Turgeon B."/>
            <person name="Goodwin S."/>
            <person name="Spatafora J."/>
            <person name="Crous P."/>
            <person name="Grigoriev I."/>
        </authorList>
    </citation>
    <scope>NUCLEOTIDE SEQUENCE</scope>
    <source>
        <strain evidence="1">ATCC 200398</strain>
    </source>
</reference>
<accession>A0ACB6RD30</accession>